<dbReference type="GO" id="GO:0003677">
    <property type="term" value="F:DNA binding"/>
    <property type="evidence" value="ECO:0007669"/>
    <property type="project" value="UniProtKB-KW"/>
</dbReference>
<dbReference type="PROSITE" id="PS50949">
    <property type="entry name" value="HTH_GNTR"/>
    <property type="match status" value="1"/>
</dbReference>
<dbReference type="PRINTS" id="PR00035">
    <property type="entry name" value="HTHGNTR"/>
</dbReference>
<dbReference type="SMART" id="SM00866">
    <property type="entry name" value="UTRA"/>
    <property type="match status" value="1"/>
</dbReference>
<dbReference type="PANTHER" id="PTHR44846:SF17">
    <property type="entry name" value="GNTR-FAMILY TRANSCRIPTIONAL REGULATOR"/>
    <property type="match status" value="1"/>
</dbReference>
<dbReference type="AlphaFoldDB" id="A0A1Q4V3M5"/>
<dbReference type="Proteomes" id="UP000186455">
    <property type="component" value="Unassembled WGS sequence"/>
</dbReference>
<organism evidence="5 6">
    <name type="scientific">Streptomyces uncialis</name>
    <dbReference type="NCBI Taxonomy" id="1048205"/>
    <lineage>
        <taxon>Bacteria</taxon>
        <taxon>Bacillati</taxon>
        <taxon>Actinomycetota</taxon>
        <taxon>Actinomycetes</taxon>
        <taxon>Kitasatosporales</taxon>
        <taxon>Streptomycetaceae</taxon>
        <taxon>Streptomyces</taxon>
    </lineage>
</organism>
<keyword evidence="1" id="KW-0805">Transcription regulation</keyword>
<dbReference type="GO" id="GO:0003700">
    <property type="term" value="F:DNA-binding transcription factor activity"/>
    <property type="evidence" value="ECO:0007669"/>
    <property type="project" value="InterPro"/>
</dbReference>
<keyword evidence="3" id="KW-0804">Transcription</keyword>
<comment type="caution">
    <text evidence="5">The sequence shown here is derived from an EMBL/GenBank/DDBJ whole genome shotgun (WGS) entry which is preliminary data.</text>
</comment>
<name>A0A1Q4V3M5_9ACTN</name>
<dbReference type="PANTHER" id="PTHR44846">
    <property type="entry name" value="MANNOSYL-D-GLYCERATE TRANSPORT/METABOLISM SYSTEM REPRESSOR MNGR-RELATED"/>
    <property type="match status" value="1"/>
</dbReference>
<dbReference type="RefSeq" id="WP_073791877.1">
    <property type="nucleotide sequence ID" value="NZ_LFBV01000006.1"/>
</dbReference>
<dbReference type="InterPro" id="IPR000524">
    <property type="entry name" value="Tscrpt_reg_HTH_GntR"/>
</dbReference>
<dbReference type="Gene3D" id="1.10.10.10">
    <property type="entry name" value="Winged helix-like DNA-binding domain superfamily/Winged helix DNA-binding domain"/>
    <property type="match status" value="1"/>
</dbReference>
<reference evidence="5 6" key="1">
    <citation type="submission" date="2015-06" db="EMBL/GenBank/DDBJ databases">
        <title>Cloning and characterization of the uncialamcin biosynthetic gene cluster.</title>
        <authorList>
            <person name="Yan X."/>
            <person name="Huang T."/>
            <person name="Ge H."/>
            <person name="Shen B."/>
        </authorList>
    </citation>
    <scope>NUCLEOTIDE SEQUENCE [LARGE SCALE GENOMIC DNA]</scope>
    <source>
        <strain evidence="5 6">DCA2648</strain>
    </source>
</reference>
<evidence type="ECO:0000256" key="2">
    <source>
        <dbReference type="ARBA" id="ARBA00023125"/>
    </source>
</evidence>
<dbReference type="InterPro" id="IPR050679">
    <property type="entry name" value="Bact_HTH_transcr_reg"/>
</dbReference>
<dbReference type="SUPFAM" id="SSF64288">
    <property type="entry name" value="Chorismate lyase-like"/>
    <property type="match status" value="1"/>
</dbReference>
<dbReference type="InterPro" id="IPR011663">
    <property type="entry name" value="UTRA"/>
</dbReference>
<dbReference type="EMBL" id="LFBV01000006">
    <property type="protein sequence ID" value="OKH92455.1"/>
    <property type="molecule type" value="Genomic_DNA"/>
</dbReference>
<dbReference type="STRING" id="1048205.AB852_22540"/>
<sequence length="243" mass="26798">MALPKYDQIAADLRGQIVRGDLKPGDVLPSERELTERWKVARATVVRAIQVLRQEELVETRQGVGTLVRERLPLARTAGERYRTARATGFIYTAGEHADILSAEMVPAPEDVATALGVAAGDQVARRHRVTREGETATAASFSWFTAEVAGAAPRLLQAERVREGTTRYVEMQTGRTPHTGRDWWTARLATADELRILELEGPQAVGEVRHIAYDADGLPLAYEVGVVPAGRWSRTEEYPMGN</sequence>
<dbReference type="InterPro" id="IPR036388">
    <property type="entry name" value="WH-like_DNA-bd_sf"/>
</dbReference>
<dbReference type="SUPFAM" id="SSF46785">
    <property type="entry name" value="Winged helix' DNA-binding domain"/>
    <property type="match status" value="1"/>
</dbReference>
<feature type="domain" description="HTH gntR-type" evidence="4">
    <location>
        <begin position="3"/>
        <end position="71"/>
    </location>
</feature>
<dbReference type="InterPro" id="IPR028978">
    <property type="entry name" value="Chorismate_lyase_/UTRA_dom_sf"/>
</dbReference>
<keyword evidence="6" id="KW-1185">Reference proteome</keyword>
<evidence type="ECO:0000313" key="6">
    <source>
        <dbReference type="Proteomes" id="UP000186455"/>
    </source>
</evidence>
<accession>A0A1Q4V3M5</accession>
<evidence type="ECO:0000259" key="4">
    <source>
        <dbReference type="PROSITE" id="PS50949"/>
    </source>
</evidence>
<gene>
    <name evidence="5" type="ORF">AB852_22540</name>
</gene>
<evidence type="ECO:0000313" key="5">
    <source>
        <dbReference type="EMBL" id="OKH92455.1"/>
    </source>
</evidence>
<dbReference type="Pfam" id="PF00392">
    <property type="entry name" value="GntR"/>
    <property type="match status" value="1"/>
</dbReference>
<evidence type="ECO:0000256" key="1">
    <source>
        <dbReference type="ARBA" id="ARBA00023015"/>
    </source>
</evidence>
<keyword evidence="2" id="KW-0238">DNA-binding</keyword>
<dbReference type="Pfam" id="PF07702">
    <property type="entry name" value="UTRA"/>
    <property type="match status" value="1"/>
</dbReference>
<protein>
    <submittedName>
        <fullName evidence="5">GntR family transcriptional regulator</fullName>
    </submittedName>
</protein>
<dbReference type="GO" id="GO:0045892">
    <property type="term" value="P:negative regulation of DNA-templated transcription"/>
    <property type="evidence" value="ECO:0007669"/>
    <property type="project" value="TreeGrafter"/>
</dbReference>
<dbReference type="InterPro" id="IPR036390">
    <property type="entry name" value="WH_DNA-bd_sf"/>
</dbReference>
<dbReference type="CDD" id="cd07377">
    <property type="entry name" value="WHTH_GntR"/>
    <property type="match status" value="1"/>
</dbReference>
<evidence type="ECO:0000256" key="3">
    <source>
        <dbReference type="ARBA" id="ARBA00023163"/>
    </source>
</evidence>
<proteinExistence type="predicted"/>
<dbReference type="SMART" id="SM00345">
    <property type="entry name" value="HTH_GNTR"/>
    <property type="match status" value="1"/>
</dbReference>
<dbReference type="Gene3D" id="3.40.1410.10">
    <property type="entry name" value="Chorismate lyase-like"/>
    <property type="match status" value="1"/>
</dbReference>